<feature type="transmembrane region" description="Helical" evidence="1">
    <location>
        <begin position="73"/>
        <end position="92"/>
    </location>
</feature>
<dbReference type="InterPro" id="IPR036259">
    <property type="entry name" value="MFS_trans_sf"/>
</dbReference>
<dbReference type="InterPro" id="IPR011701">
    <property type="entry name" value="MFS"/>
</dbReference>
<feature type="transmembrane region" description="Helical" evidence="1">
    <location>
        <begin position="174"/>
        <end position="196"/>
    </location>
</feature>
<feature type="transmembrane region" description="Helical" evidence="1">
    <location>
        <begin position="202"/>
        <end position="224"/>
    </location>
</feature>
<keyword evidence="1" id="KW-0472">Membrane</keyword>
<feature type="transmembrane region" description="Helical" evidence="1">
    <location>
        <begin position="132"/>
        <end position="153"/>
    </location>
</feature>
<dbReference type="Pfam" id="PF07690">
    <property type="entry name" value="MFS_1"/>
    <property type="match status" value="1"/>
</dbReference>
<dbReference type="Proteomes" id="UP000033935">
    <property type="component" value="Unassembled WGS sequence"/>
</dbReference>
<keyword evidence="1" id="KW-0812">Transmembrane</keyword>
<evidence type="ECO:0008006" key="4">
    <source>
        <dbReference type="Google" id="ProtNLM"/>
    </source>
</evidence>
<dbReference type="Gene3D" id="1.20.1250.20">
    <property type="entry name" value="MFS general substrate transporter like domains"/>
    <property type="match status" value="1"/>
</dbReference>
<feature type="transmembrane region" description="Helical" evidence="1">
    <location>
        <begin position="104"/>
        <end position="126"/>
    </location>
</feature>
<organism evidence="2 3">
    <name type="scientific">Candidatus Uhrbacteria bacterium GW2011_GWF2_39_13</name>
    <dbReference type="NCBI Taxonomy" id="1618995"/>
    <lineage>
        <taxon>Bacteria</taxon>
        <taxon>Candidatus Uhriibacteriota</taxon>
    </lineage>
</organism>
<dbReference type="SUPFAM" id="SSF103473">
    <property type="entry name" value="MFS general substrate transporter"/>
    <property type="match status" value="1"/>
</dbReference>
<dbReference type="AlphaFoldDB" id="A0A0G0MV48"/>
<accession>A0A0G0MV48</accession>
<feature type="transmembrane region" description="Helical" evidence="1">
    <location>
        <begin position="244"/>
        <end position="268"/>
    </location>
</feature>
<evidence type="ECO:0000256" key="1">
    <source>
        <dbReference type="SAM" id="Phobius"/>
    </source>
</evidence>
<reference evidence="2 3" key="1">
    <citation type="journal article" date="2015" name="Nature">
        <title>rRNA introns, odd ribosomes, and small enigmatic genomes across a large radiation of phyla.</title>
        <authorList>
            <person name="Brown C.T."/>
            <person name="Hug L.A."/>
            <person name="Thomas B.C."/>
            <person name="Sharon I."/>
            <person name="Castelle C.J."/>
            <person name="Singh A."/>
            <person name="Wilkins M.J."/>
            <person name="Williams K.H."/>
            <person name="Banfield J.F."/>
        </authorList>
    </citation>
    <scope>NUCLEOTIDE SEQUENCE [LARGE SCALE GENOMIC DNA]</scope>
</reference>
<gene>
    <name evidence="2" type="ORF">UT30_C0009G0016</name>
</gene>
<dbReference type="EMBL" id="LBWG01000009">
    <property type="protein sequence ID" value="KKR04306.1"/>
    <property type="molecule type" value="Genomic_DNA"/>
</dbReference>
<evidence type="ECO:0000313" key="2">
    <source>
        <dbReference type="EMBL" id="KKR04306.1"/>
    </source>
</evidence>
<evidence type="ECO:0000313" key="3">
    <source>
        <dbReference type="Proteomes" id="UP000033935"/>
    </source>
</evidence>
<sequence length="423" mass="48077">MTHFLSKKTYCWYTSFCMSQIHPNQSYPFRHHRYSLAHTGPLPLLASNRLLAFCASTIVGVFLPIFFYEFFDLSVRAVLLWYIINFSIKFPFQVWGAKIFSRIGLVPSMILGTFGVMVFFWMFYLLDAGSSIHPYLLMSVGMLGLIVDTVLYWSPFHINFAEFSSTKTRGKQIGILYAAQQLVAVVAPIIAGWVIVRYGFKINFFIGLLISFSSIVPLLFLPPFRVTYEFGFWQSFRELFSKKFRFMSLSMMAYGAENIVGVVVWPIFLFTIFQGKYLEMGTFTAIIVIMSFALEVIVGKKTDQYSPAKLLKFGTGIYALGWIWKGLVGTVMGVFAASTFHSIGAIMLRTPMDVLMYEQAADSGHYIDEYTVLREIALNMGRVMMLVFLLFVTNFFSLGASFFVAALASLGINWLVGYQTKQV</sequence>
<comment type="caution">
    <text evidence="2">The sequence shown here is derived from an EMBL/GenBank/DDBJ whole genome shotgun (WGS) entry which is preliminary data.</text>
</comment>
<name>A0A0G0MV48_9BACT</name>
<proteinExistence type="predicted"/>
<protein>
    <recommendedName>
        <fullName evidence="4">Major facilitator superfamily</fullName>
    </recommendedName>
</protein>
<feature type="transmembrane region" description="Helical" evidence="1">
    <location>
        <begin position="319"/>
        <end position="348"/>
    </location>
</feature>
<feature type="transmembrane region" description="Helical" evidence="1">
    <location>
        <begin position="383"/>
        <end position="416"/>
    </location>
</feature>
<dbReference type="GO" id="GO:0022857">
    <property type="term" value="F:transmembrane transporter activity"/>
    <property type="evidence" value="ECO:0007669"/>
    <property type="project" value="InterPro"/>
</dbReference>
<feature type="transmembrane region" description="Helical" evidence="1">
    <location>
        <begin position="280"/>
        <end position="298"/>
    </location>
</feature>
<keyword evidence="1" id="KW-1133">Transmembrane helix</keyword>
<feature type="transmembrane region" description="Helical" evidence="1">
    <location>
        <begin position="50"/>
        <end position="67"/>
    </location>
</feature>